<feature type="compositionally biased region" description="Polar residues" evidence="1">
    <location>
        <begin position="657"/>
        <end position="666"/>
    </location>
</feature>
<keyword evidence="3" id="KW-1185">Reference proteome</keyword>
<gene>
    <name evidence="2" type="ORF">BJ212DRAFT_1298659</name>
</gene>
<dbReference type="AlphaFoldDB" id="A0A9P7JEJ1"/>
<feature type="region of interest" description="Disordered" evidence="1">
    <location>
        <begin position="647"/>
        <end position="673"/>
    </location>
</feature>
<dbReference type="OrthoDB" id="2674601at2759"/>
<sequence length="767" mass="85456">MNCVHSQGSTVVPFEMQNDQQAVAYTSYSVSADHSQGHVPNIADDILPGSLEGRVHLQTGIDYLVSTSLLDTLGICNMVAGHLKNKNNHSIATHKLDELTKYCIDNNIYGRQEEVKLPAPGGPVIQMICLPHVGIACTMLTDYLYAVCNLDTMKRHARQVHGHAPTEARTLLMQNFHSSLDVPVIPETLTPEEQRPLLKVMLWDTFMVDVWQHPREVKAVETLKGKHHQEEHHGLFKAIGTLVVNHFHIASTILNGNPNKLTIAKTLLDGRNITCQSQGVQSLFLFSLDVTQTKALDTFIGGMVSSNMSINDQNIKEFHKRTVTWAKSTHPSIFDFKWVLAIHNEVLAVGHSNTFNMLFQYQQFALSLALNQQRELKVFFDPGFQWLSVGADRMHITAFHQGIQMLLQQVEDRYLLLTKGCVAFNSMPNNLNDDMTNTIQRDSFAKDKQFGSGSQLGYDGWRWTLWMECASGQRHPVMKWGGMETIVPLALCHWSNLHGQELILLSGYSKTTQIADRDSCTPVFINPKVGLFLFEFLAGRLRDTEAILAKVGYGNAAHHEYKMYLVVENGSRIKPDGIWNLSKGTARFSTACGVSEGMDHSMDTDKNHYGILYGSMPELTNNTMLKHHWLSEEWQVFCGLGPFPPQEPIQQKRTRSAHSQSAQGDGQLSPDLAGMSKTVSTIASSAVTKLLQDNLPCLLKELATTTILPPILDTLQQCTAALTVLQDHPFSPHKLSSVQTPARQGGSGHVWSGGCDIHRSHRECGPN</sequence>
<dbReference type="EMBL" id="JABBWG010000011">
    <property type="protein sequence ID" value="KAG1818579.1"/>
    <property type="molecule type" value="Genomic_DNA"/>
</dbReference>
<organism evidence="2 3">
    <name type="scientific">Suillus subaureus</name>
    <dbReference type="NCBI Taxonomy" id="48587"/>
    <lineage>
        <taxon>Eukaryota</taxon>
        <taxon>Fungi</taxon>
        <taxon>Dikarya</taxon>
        <taxon>Basidiomycota</taxon>
        <taxon>Agaricomycotina</taxon>
        <taxon>Agaricomycetes</taxon>
        <taxon>Agaricomycetidae</taxon>
        <taxon>Boletales</taxon>
        <taxon>Suillineae</taxon>
        <taxon>Suillaceae</taxon>
        <taxon>Suillus</taxon>
    </lineage>
</organism>
<evidence type="ECO:0000313" key="3">
    <source>
        <dbReference type="Proteomes" id="UP000807769"/>
    </source>
</evidence>
<accession>A0A9P7JEJ1</accession>
<reference evidence="2" key="1">
    <citation type="journal article" date="2020" name="New Phytol.">
        <title>Comparative genomics reveals dynamic genome evolution in host specialist ectomycorrhizal fungi.</title>
        <authorList>
            <person name="Lofgren L.A."/>
            <person name="Nguyen N.H."/>
            <person name="Vilgalys R."/>
            <person name="Ruytinx J."/>
            <person name="Liao H.L."/>
            <person name="Branco S."/>
            <person name="Kuo A."/>
            <person name="LaButti K."/>
            <person name="Lipzen A."/>
            <person name="Andreopoulos W."/>
            <person name="Pangilinan J."/>
            <person name="Riley R."/>
            <person name="Hundley H."/>
            <person name="Na H."/>
            <person name="Barry K."/>
            <person name="Grigoriev I.V."/>
            <person name="Stajich J.E."/>
            <person name="Kennedy P.G."/>
        </authorList>
    </citation>
    <scope>NUCLEOTIDE SEQUENCE</scope>
    <source>
        <strain evidence="2">MN1</strain>
    </source>
</reference>
<dbReference type="Proteomes" id="UP000807769">
    <property type="component" value="Unassembled WGS sequence"/>
</dbReference>
<evidence type="ECO:0000256" key="1">
    <source>
        <dbReference type="SAM" id="MobiDB-lite"/>
    </source>
</evidence>
<name>A0A9P7JEJ1_9AGAM</name>
<feature type="region of interest" description="Disordered" evidence="1">
    <location>
        <begin position="735"/>
        <end position="754"/>
    </location>
</feature>
<proteinExistence type="predicted"/>
<evidence type="ECO:0000313" key="2">
    <source>
        <dbReference type="EMBL" id="KAG1818579.1"/>
    </source>
</evidence>
<dbReference type="RefSeq" id="XP_041194451.1">
    <property type="nucleotide sequence ID" value="XM_041332724.1"/>
</dbReference>
<comment type="caution">
    <text evidence="2">The sequence shown here is derived from an EMBL/GenBank/DDBJ whole genome shotgun (WGS) entry which is preliminary data.</text>
</comment>
<protein>
    <submittedName>
        <fullName evidence="2">Uncharacterized protein</fullName>
    </submittedName>
</protein>
<dbReference type="GeneID" id="64626741"/>